<dbReference type="Proteomes" id="UP000816034">
    <property type="component" value="Unassembled WGS sequence"/>
</dbReference>
<proteinExistence type="predicted"/>
<gene>
    <name evidence="2" type="ORF">C9374_003169</name>
</gene>
<evidence type="ECO:0000313" key="3">
    <source>
        <dbReference type="Proteomes" id="UP000816034"/>
    </source>
</evidence>
<dbReference type="RefSeq" id="XP_044550013.1">
    <property type="nucleotide sequence ID" value="XM_044692667.1"/>
</dbReference>
<organism evidence="2 3">
    <name type="scientific">Naegleria lovaniensis</name>
    <name type="common">Amoeba</name>
    <dbReference type="NCBI Taxonomy" id="51637"/>
    <lineage>
        <taxon>Eukaryota</taxon>
        <taxon>Discoba</taxon>
        <taxon>Heterolobosea</taxon>
        <taxon>Tetramitia</taxon>
        <taxon>Eutetramitia</taxon>
        <taxon>Vahlkampfiidae</taxon>
        <taxon>Naegleria</taxon>
    </lineage>
</organism>
<comment type="caution">
    <text evidence="2">The sequence shown here is derived from an EMBL/GenBank/DDBJ whole genome shotgun (WGS) entry which is preliminary data.</text>
</comment>
<dbReference type="AlphaFoldDB" id="A0AA88KJU8"/>
<evidence type="ECO:0000313" key="2">
    <source>
        <dbReference type="EMBL" id="KAG2386020.1"/>
    </source>
</evidence>
<feature type="transmembrane region" description="Helical" evidence="1">
    <location>
        <begin position="454"/>
        <end position="480"/>
    </location>
</feature>
<dbReference type="GeneID" id="68095624"/>
<keyword evidence="1" id="KW-0812">Transmembrane</keyword>
<dbReference type="EMBL" id="PYSW02000017">
    <property type="protein sequence ID" value="KAG2386020.1"/>
    <property type="molecule type" value="Genomic_DNA"/>
</dbReference>
<protein>
    <submittedName>
        <fullName evidence="2">Uncharacterized protein</fullName>
    </submittedName>
</protein>
<evidence type="ECO:0000256" key="1">
    <source>
        <dbReference type="SAM" id="Phobius"/>
    </source>
</evidence>
<sequence length="492" mass="55431">MNVHGKVLPATLDEWYTVNYSAWYEYKLPSPSNTKLSISFKEVCTNEPYPEFMMKTIALNHSLYQHFQIPFHEQTNNLTILGLFNVTFASDKSNKNAISFSNLFLYPYGIANTYANTIHTFIFNGTHFEKPPNEIINILGSGFQWKNYFPMNQSVIVGLFAYQFTPQFNSQILVPGPSVFEFNFMETNNFASSLSQSIAISFPHERGGYQHSPYFTLNHYTPSVNNEIPFGYIALRSLQYNQSTDPAPYLGGQRWYFKFNASQGFTDLNGQMVSIRTSSLKCACAKDMNSKFITMWHDSLSDNQLTCDNGVICNYFAVIAKPTVEPTTSGSTMTVTPIMIGSTIQDGIHSIILRKYYKFDMLPNTKVTIMVSCFEGIGILYVNAYSIPETDNFDEMTYISSSVSSSSLTVNNYLTEVKEVFVMIRSSASKMSYSITTKSHEPEFQDPLGPAATFGIVVASAVFAMCIVSILVIVVLVIMYKNKKTFQTTIVN</sequence>
<accession>A0AA88KJU8</accession>
<name>A0AA88KJU8_NAELO</name>
<keyword evidence="1" id="KW-0472">Membrane</keyword>
<keyword evidence="1" id="KW-1133">Transmembrane helix</keyword>
<reference evidence="2 3" key="1">
    <citation type="journal article" date="2018" name="BMC Genomics">
        <title>The genome of Naegleria lovaniensis, the basis for a comparative approach to unravel pathogenicity factors of the human pathogenic amoeba N. fowleri.</title>
        <authorList>
            <person name="Liechti N."/>
            <person name="Schurch N."/>
            <person name="Bruggmann R."/>
            <person name="Wittwer M."/>
        </authorList>
    </citation>
    <scope>NUCLEOTIDE SEQUENCE [LARGE SCALE GENOMIC DNA]</scope>
    <source>
        <strain evidence="2 3">ATCC 30569</strain>
    </source>
</reference>
<keyword evidence="3" id="KW-1185">Reference proteome</keyword>